<dbReference type="AlphaFoldDB" id="A0AAV4T4H8"/>
<dbReference type="Proteomes" id="UP001054837">
    <property type="component" value="Unassembled WGS sequence"/>
</dbReference>
<name>A0AAV4T4H8_9ARAC</name>
<protein>
    <submittedName>
        <fullName evidence="1">Uncharacterized protein</fullName>
    </submittedName>
</protein>
<evidence type="ECO:0000313" key="1">
    <source>
        <dbReference type="EMBL" id="GIY39782.1"/>
    </source>
</evidence>
<accession>A0AAV4T4H8</accession>
<comment type="caution">
    <text evidence="1">The sequence shown here is derived from an EMBL/GenBank/DDBJ whole genome shotgun (WGS) entry which is preliminary data.</text>
</comment>
<dbReference type="EMBL" id="BPLQ01008840">
    <property type="protein sequence ID" value="GIY39782.1"/>
    <property type="molecule type" value="Genomic_DNA"/>
</dbReference>
<reference evidence="1 2" key="1">
    <citation type="submission" date="2021-06" db="EMBL/GenBank/DDBJ databases">
        <title>Caerostris darwini draft genome.</title>
        <authorList>
            <person name="Kono N."/>
            <person name="Arakawa K."/>
        </authorList>
    </citation>
    <scope>NUCLEOTIDE SEQUENCE [LARGE SCALE GENOMIC DNA]</scope>
</reference>
<proteinExistence type="predicted"/>
<evidence type="ECO:0000313" key="2">
    <source>
        <dbReference type="Proteomes" id="UP001054837"/>
    </source>
</evidence>
<sequence length="189" mass="21383">MLLHSSPDSVKQRSRKMSIIPLRRAIFVSKNRTPGKMVLLTAEQKASNILNSNHQQFQALKEKNPQASSFIFMNKSFIACSTTPSPISLKQPVKTVYSSREQPSHSIHTGSFFLLDSVAHRMLLHSSSDSVKQRFRKTSIMPLRRAIFAPKNRTPGKMVLLTAEQKAICLYHTLCHRKSMHSLVVKKKG</sequence>
<keyword evidence="2" id="KW-1185">Reference proteome</keyword>
<gene>
    <name evidence="1" type="ORF">CDAR_3191</name>
</gene>
<organism evidence="1 2">
    <name type="scientific">Caerostris darwini</name>
    <dbReference type="NCBI Taxonomy" id="1538125"/>
    <lineage>
        <taxon>Eukaryota</taxon>
        <taxon>Metazoa</taxon>
        <taxon>Ecdysozoa</taxon>
        <taxon>Arthropoda</taxon>
        <taxon>Chelicerata</taxon>
        <taxon>Arachnida</taxon>
        <taxon>Araneae</taxon>
        <taxon>Araneomorphae</taxon>
        <taxon>Entelegynae</taxon>
        <taxon>Araneoidea</taxon>
        <taxon>Araneidae</taxon>
        <taxon>Caerostris</taxon>
    </lineage>
</organism>